<name>E2BG84_HARSA</name>
<protein>
    <recommendedName>
        <fullName evidence="3">Histone-lysine N-methyltransferase SETMAR</fullName>
    </recommendedName>
</protein>
<dbReference type="Gene3D" id="1.10.10.10">
    <property type="entry name" value="Winged helix-like DNA-binding domain superfamily/Winged helix DNA-binding domain"/>
    <property type="match status" value="1"/>
</dbReference>
<feature type="non-terminal residue" evidence="1">
    <location>
        <position position="1"/>
    </location>
</feature>
<evidence type="ECO:0008006" key="3">
    <source>
        <dbReference type="Google" id="ProtNLM"/>
    </source>
</evidence>
<dbReference type="Proteomes" id="UP000008237">
    <property type="component" value="Unassembled WGS sequence"/>
</dbReference>
<proteinExistence type="predicted"/>
<dbReference type="InterPro" id="IPR036388">
    <property type="entry name" value="WH-like_DNA-bd_sf"/>
</dbReference>
<organism evidence="2">
    <name type="scientific">Harpegnathos saltator</name>
    <name type="common">Jerdon's jumping ant</name>
    <dbReference type="NCBI Taxonomy" id="610380"/>
    <lineage>
        <taxon>Eukaryota</taxon>
        <taxon>Metazoa</taxon>
        <taxon>Ecdysozoa</taxon>
        <taxon>Arthropoda</taxon>
        <taxon>Hexapoda</taxon>
        <taxon>Insecta</taxon>
        <taxon>Pterygota</taxon>
        <taxon>Neoptera</taxon>
        <taxon>Endopterygota</taxon>
        <taxon>Hymenoptera</taxon>
        <taxon>Apocrita</taxon>
        <taxon>Aculeata</taxon>
        <taxon>Formicoidea</taxon>
        <taxon>Formicidae</taxon>
        <taxon>Ponerinae</taxon>
        <taxon>Ponerini</taxon>
        <taxon>Harpegnathos</taxon>
    </lineage>
</organism>
<dbReference type="EMBL" id="GL448116">
    <property type="protein sequence ID" value="EFN85292.1"/>
    <property type="molecule type" value="Genomic_DNA"/>
</dbReference>
<accession>E2BG84</accession>
<reference evidence="1 2" key="1">
    <citation type="journal article" date="2010" name="Science">
        <title>Genomic comparison of the ants Camponotus floridanus and Harpegnathos saltator.</title>
        <authorList>
            <person name="Bonasio R."/>
            <person name="Zhang G."/>
            <person name="Ye C."/>
            <person name="Mutti N.S."/>
            <person name="Fang X."/>
            <person name="Qin N."/>
            <person name="Donahue G."/>
            <person name="Yang P."/>
            <person name="Li Q."/>
            <person name="Li C."/>
            <person name="Zhang P."/>
            <person name="Huang Z."/>
            <person name="Berger S.L."/>
            <person name="Reinberg D."/>
            <person name="Wang J."/>
            <person name="Liebig J."/>
        </authorList>
    </citation>
    <scope>NUCLEOTIDE SEQUENCE [LARGE SCALE GENOMIC DNA]</scope>
    <source>
        <strain evidence="1 2">R22 G/1</strain>
    </source>
</reference>
<sequence length="86" mass="10370">YFRVSSYFCRMTRGSDNHNLEKAVSLNTCRYWFKCFQNSNFDVNNRSRFEKLRKLEVDELQTVLHENSAQTQEELAEQLRVTRQTI</sequence>
<dbReference type="InParanoid" id="E2BG84"/>
<feature type="non-terminal residue" evidence="1">
    <location>
        <position position="86"/>
    </location>
</feature>
<evidence type="ECO:0000313" key="1">
    <source>
        <dbReference type="EMBL" id="EFN85292.1"/>
    </source>
</evidence>
<gene>
    <name evidence="1" type="ORF">EAI_17406</name>
</gene>
<evidence type="ECO:0000313" key="2">
    <source>
        <dbReference type="Proteomes" id="UP000008237"/>
    </source>
</evidence>
<dbReference type="AlphaFoldDB" id="E2BG84"/>
<keyword evidence="2" id="KW-1185">Reference proteome</keyword>